<dbReference type="InterPro" id="IPR050164">
    <property type="entry name" value="Peptidase_C19"/>
</dbReference>
<protein>
    <recommendedName>
        <fullName evidence="1">USP domain-containing protein</fullName>
    </recommendedName>
</protein>
<gene>
    <name evidence="2" type="ORF">OAUR00152_LOCUS12772</name>
</gene>
<dbReference type="AlphaFoldDB" id="A0A7S4ILU3"/>
<dbReference type="InterPro" id="IPR001394">
    <property type="entry name" value="Peptidase_C19_UCH"/>
</dbReference>
<accession>A0A7S4ILU3</accession>
<dbReference type="CDD" id="cd02257">
    <property type="entry name" value="Peptidase_C19"/>
    <property type="match status" value="1"/>
</dbReference>
<evidence type="ECO:0000313" key="2">
    <source>
        <dbReference type="EMBL" id="CAE2233186.1"/>
    </source>
</evidence>
<evidence type="ECO:0000259" key="1">
    <source>
        <dbReference type="PROSITE" id="PS50235"/>
    </source>
</evidence>
<feature type="domain" description="USP" evidence="1">
    <location>
        <begin position="1"/>
        <end position="198"/>
    </location>
</feature>
<dbReference type="PROSITE" id="PS50235">
    <property type="entry name" value="USP_3"/>
    <property type="match status" value="1"/>
</dbReference>
<dbReference type="GO" id="GO:0016579">
    <property type="term" value="P:protein deubiquitination"/>
    <property type="evidence" value="ECO:0007669"/>
    <property type="project" value="InterPro"/>
</dbReference>
<dbReference type="InterPro" id="IPR018200">
    <property type="entry name" value="USP_CS"/>
</dbReference>
<dbReference type="Pfam" id="PF00443">
    <property type="entry name" value="UCH"/>
    <property type="match status" value="1"/>
</dbReference>
<organism evidence="2">
    <name type="scientific">Odontella aurita</name>
    <dbReference type="NCBI Taxonomy" id="265563"/>
    <lineage>
        <taxon>Eukaryota</taxon>
        <taxon>Sar</taxon>
        <taxon>Stramenopiles</taxon>
        <taxon>Ochrophyta</taxon>
        <taxon>Bacillariophyta</taxon>
        <taxon>Mediophyceae</taxon>
        <taxon>Biddulphiophycidae</taxon>
        <taxon>Eupodiscales</taxon>
        <taxon>Odontellaceae</taxon>
        <taxon>Odontella</taxon>
    </lineage>
</organism>
<dbReference type="GO" id="GO:0005829">
    <property type="term" value="C:cytosol"/>
    <property type="evidence" value="ECO:0007669"/>
    <property type="project" value="TreeGrafter"/>
</dbReference>
<dbReference type="GO" id="GO:0005634">
    <property type="term" value="C:nucleus"/>
    <property type="evidence" value="ECO:0007669"/>
    <property type="project" value="TreeGrafter"/>
</dbReference>
<dbReference type="PANTHER" id="PTHR24006">
    <property type="entry name" value="UBIQUITIN CARBOXYL-TERMINAL HYDROLASE"/>
    <property type="match status" value="1"/>
</dbReference>
<dbReference type="EMBL" id="HBKQ01018813">
    <property type="protein sequence ID" value="CAE2233186.1"/>
    <property type="molecule type" value="Transcribed_RNA"/>
</dbReference>
<dbReference type="Gene3D" id="3.90.70.10">
    <property type="entry name" value="Cysteine proteinases"/>
    <property type="match status" value="1"/>
</dbReference>
<dbReference type="PROSITE" id="PS00973">
    <property type="entry name" value="USP_2"/>
    <property type="match status" value="1"/>
</dbReference>
<name>A0A7S4ILU3_9STRA</name>
<sequence>MSSDGYLHLDCIIRRPRALLLHFKRFIVDISPDFTCISYRKDHSPVIFPETMSLPSSRNMMLQEGKVAPKEESKKNSVVGLDRLFLTENVSVPAKRQDALHGGGVVCGNVMSANKSKGSPTVDLSQKKNSSELPRKYRLKSVVHHIGSSANCGHYTADAQRSGEWMRFNDRVVSRKEAKDVTGEAALKTAYMVLYELE</sequence>
<proteinExistence type="predicted"/>
<dbReference type="GO" id="GO:0004843">
    <property type="term" value="F:cysteine-type deubiquitinase activity"/>
    <property type="evidence" value="ECO:0007669"/>
    <property type="project" value="InterPro"/>
</dbReference>
<dbReference type="SUPFAM" id="SSF54001">
    <property type="entry name" value="Cysteine proteinases"/>
    <property type="match status" value="1"/>
</dbReference>
<reference evidence="2" key="1">
    <citation type="submission" date="2021-01" db="EMBL/GenBank/DDBJ databases">
        <authorList>
            <person name="Corre E."/>
            <person name="Pelletier E."/>
            <person name="Niang G."/>
            <person name="Scheremetjew M."/>
            <person name="Finn R."/>
            <person name="Kale V."/>
            <person name="Holt S."/>
            <person name="Cochrane G."/>
            <person name="Meng A."/>
            <person name="Brown T."/>
            <person name="Cohen L."/>
        </authorList>
    </citation>
    <scope>NUCLEOTIDE SEQUENCE</scope>
    <source>
        <strain evidence="2">Isolate 1302-5</strain>
    </source>
</reference>
<dbReference type="InterPro" id="IPR028889">
    <property type="entry name" value="USP"/>
</dbReference>
<dbReference type="InterPro" id="IPR038765">
    <property type="entry name" value="Papain-like_cys_pep_sf"/>
</dbReference>